<evidence type="ECO:0000256" key="1">
    <source>
        <dbReference type="ARBA" id="ARBA00006271"/>
    </source>
</evidence>
<dbReference type="Gene3D" id="3.40.50.300">
    <property type="entry name" value="P-loop containing nucleotide triphosphate hydrolases"/>
    <property type="match status" value="1"/>
</dbReference>
<evidence type="ECO:0000313" key="10">
    <source>
        <dbReference type="Proteomes" id="UP000824089"/>
    </source>
</evidence>
<evidence type="ECO:0000256" key="4">
    <source>
        <dbReference type="ARBA" id="ARBA00022840"/>
    </source>
</evidence>
<reference evidence="9" key="2">
    <citation type="journal article" date="2021" name="PeerJ">
        <title>Extensive microbial diversity within the chicken gut microbiome revealed by metagenomics and culture.</title>
        <authorList>
            <person name="Gilroy R."/>
            <person name="Ravi A."/>
            <person name="Getino M."/>
            <person name="Pursley I."/>
            <person name="Horton D.L."/>
            <person name="Alikhan N.F."/>
            <person name="Baker D."/>
            <person name="Gharbi K."/>
            <person name="Hall N."/>
            <person name="Watson M."/>
            <person name="Adriaenssens E.M."/>
            <person name="Foster-Nyarko E."/>
            <person name="Jarju S."/>
            <person name="Secka A."/>
            <person name="Antonio M."/>
            <person name="Oren A."/>
            <person name="Chaudhuri R.R."/>
            <person name="La Ragione R."/>
            <person name="Hildebrand F."/>
            <person name="Pallen M.J."/>
        </authorList>
    </citation>
    <scope>NUCLEOTIDE SEQUENCE</scope>
    <source>
        <strain evidence="9">CHK195-4489</strain>
    </source>
</reference>
<dbReference type="InterPro" id="IPR011184">
    <property type="entry name" value="DNA_mismatch_repair_Msh2"/>
</dbReference>
<dbReference type="SMART" id="SM00534">
    <property type="entry name" value="MUTSac"/>
    <property type="match status" value="1"/>
</dbReference>
<dbReference type="InterPro" id="IPR045076">
    <property type="entry name" value="MutS"/>
</dbReference>
<evidence type="ECO:0000256" key="2">
    <source>
        <dbReference type="ARBA" id="ARBA00021982"/>
    </source>
</evidence>
<dbReference type="GO" id="GO:0005524">
    <property type="term" value="F:ATP binding"/>
    <property type="evidence" value="ECO:0007669"/>
    <property type="project" value="UniProtKB-KW"/>
</dbReference>
<keyword evidence="5" id="KW-0238">DNA-binding</keyword>
<dbReference type="EMBL" id="DVMM01000091">
    <property type="protein sequence ID" value="HIU29558.1"/>
    <property type="molecule type" value="Genomic_DNA"/>
</dbReference>
<dbReference type="Proteomes" id="UP000824089">
    <property type="component" value="Unassembled WGS sequence"/>
</dbReference>
<evidence type="ECO:0000259" key="8">
    <source>
        <dbReference type="PROSITE" id="PS00486"/>
    </source>
</evidence>
<dbReference type="InterPro" id="IPR000432">
    <property type="entry name" value="DNA_mismatch_repair_MutS_C"/>
</dbReference>
<dbReference type="Pfam" id="PF05192">
    <property type="entry name" value="MutS_III"/>
    <property type="match status" value="1"/>
</dbReference>
<dbReference type="GO" id="GO:0006298">
    <property type="term" value="P:mismatch repair"/>
    <property type="evidence" value="ECO:0007669"/>
    <property type="project" value="InterPro"/>
</dbReference>
<organism evidence="9 10">
    <name type="scientific">Candidatus Egerieisoma faecipullorum</name>
    <dbReference type="NCBI Taxonomy" id="2840963"/>
    <lineage>
        <taxon>Bacteria</taxon>
        <taxon>Bacillati</taxon>
        <taxon>Bacillota</taxon>
        <taxon>Clostridia</taxon>
        <taxon>Eubacteriales</taxon>
        <taxon>Clostridiaceae</taxon>
        <taxon>Clostridiaceae incertae sedis</taxon>
        <taxon>Candidatus Egerieisoma</taxon>
    </lineage>
</organism>
<accession>A0A9D1LAT2</accession>
<protein>
    <recommendedName>
        <fullName evidence="2">DNA mismatch repair protein MutS</fullName>
    </recommendedName>
</protein>
<dbReference type="Gene3D" id="1.10.1420.10">
    <property type="match status" value="2"/>
</dbReference>
<dbReference type="AlphaFoldDB" id="A0A9D1LAT2"/>
<dbReference type="Pfam" id="PF00488">
    <property type="entry name" value="MutS_V"/>
    <property type="match status" value="1"/>
</dbReference>
<keyword evidence="3" id="KW-0547">Nucleotide-binding</keyword>
<dbReference type="SMART" id="SM00533">
    <property type="entry name" value="MUTSd"/>
    <property type="match status" value="1"/>
</dbReference>
<dbReference type="GO" id="GO:0140664">
    <property type="term" value="F:ATP-dependent DNA damage sensor activity"/>
    <property type="evidence" value="ECO:0007669"/>
    <property type="project" value="InterPro"/>
</dbReference>
<dbReference type="GO" id="GO:0005829">
    <property type="term" value="C:cytosol"/>
    <property type="evidence" value="ECO:0007669"/>
    <property type="project" value="TreeGrafter"/>
</dbReference>
<evidence type="ECO:0000256" key="7">
    <source>
        <dbReference type="ARBA" id="ARBA00024647"/>
    </source>
</evidence>
<dbReference type="Pfam" id="PF05190">
    <property type="entry name" value="MutS_IV"/>
    <property type="match status" value="1"/>
</dbReference>
<keyword evidence="6" id="KW-0227">DNA damage</keyword>
<feature type="non-terminal residue" evidence="9">
    <location>
        <position position="1"/>
    </location>
</feature>
<reference evidence="9" key="1">
    <citation type="submission" date="2020-10" db="EMBL/GenBank/DDBJ databases">
        <authorList>
            <person name="Gilroy R."/>
        </authorList>
    </citation>
    <scope>NUCLEOTIDE SEQUENCE</scope>
    <source>
        <strain evidence="9">CHK195-4489</strain>
    </source>
</reference>
<evidence type="ECO:0000256" key="6">
    <source>
        <dbReference type="ARBA" id="ARBA00023204"/>
    </source>
</evidence>
<gene>
    <name evidence="9" type="primary">mutS</name>
    <name evidence="9" type="ORF">IAD50_04580</name>
</gene>
<evidence type="ECO:0000313" key="9">
    <source>
        <dbReference type="EMBL" id="HIU29558.1"/>
    </source>
</evidence>
<dbReference type="InterPro" id="IPR027417">
    <property type="entry name" value="P-loop_NTPase"/>
</dbReference>
<comment type="function">
    <text evidence="7">This protein is involved in the repair of mismatches in DNA. It is possible that it carries out the mismatch recognition step. This protein has a weak ATPase activity.</text>
</comment>
<dbReference type="InterPro" id="IPR036187">
    <property type="entry name" value="DNA_mismatch_repair_MutS_sf"/>
</dbReference>
<dbReference type="PANTHER" id="PTHR11361:SF34">
    <property type="entry name" value="DNA MISMATCH REPAIR PROTEIN MSH1, MITOCHONDRIAL"/>
    <property type="match status" value="1"/>
</dbReference>
<proteinExistence type="inferred from homology"/>
<keyword evidence="4" id="KW-0067">ATP-binding</keyword>
<keyword evidence="6" id="KW-0234">DNA repair</keyword>
<dbReference type="FunFam" id="3.40.50.300:FF:000870">
    <property type="entry name" value="MutS protein homolog 4"/>
    <property type="match status" value="1"/>
</dbReference>
<feature type="domain" description="DNA mismatch repair proteins mutS family" evidence="8">
    <location>
        <begin position="340"/>
        <end position="356"/>
    </location>
</feature>
<dbReference type="SUPFAM" id="SSF48334">
    <property type="entry name" value="DNA repair protein MutS, domain III"/>
    <property type="match status" value="1"/>
</dbReference>
<comment type="caution">
    <text evidence="9">The sequence shown here is derived from an EMBL/GenBank/DDBJ whole genome shotgun (WGS) entry which is preliminary data.</text>
</comment>
<comment type="similarity">
    <text evidence="1">Belongs to the DNA mismatch repair MutS family.</text>
</comment>
<dbReference type="InterPro" id="IPR007861">
    <property type="entry name" value="DNA_mismatch_repair_MutS_clamp"/>
</dbReference>
<dbReference type="PROSITE" id="PS00486">
    <property type="entry name" value="DNA_MISMATCH_REPAIR_2"/>
    <property type="match status" value="1"/>
</dbReference>
<dbReference type="NCBIfam" id="NF003810">
    <property type="entry name" value="PRK05399.1"/>
    <property type="match status" value="1"/>
</dbReference>
<evidence type="ECO:0000256" key="5">
    <source>
        <dbReference type="ARBA" id="ARBA00023125"/>
    </source>
</evidence>
<dbReference type="PANTHER" id="PTHR11361">
    <property type="entry name" value="DNA MISMATCH REPAIR PROTEIN MUTS FAMILY MEMBER"/>
    <property type="match status" value="1"/>
</dbReference>
<dbReference type="GO" id="GO:0030983">
    <property type="term" value="F:mismatched DNA binding"/>
    <property type="evidence" value="ECO:0007669"/>
    <property type="project" value="InterPro"/>
</dbReference>
<evidence type="ECO:0000256" key="3">
    <source>
        <dbReference type="ARBA" id="ARBA00022741"/>
    </source>
</evidence>
<dbReference type="PIRSF" id="PIRSF005813">
    <property type="entry name" value="MSH2"/>
    <property type="match status" value="1"/>
</dbReference>
<name>A0A9D1LAT2_9CLOT</name>
<dbReference type="SUPFAM" id="SSF52540">
    <property type="entry name" value="P-loop containing nucleoside triphosphate hydrolases"/>
    <property type="match status" value="1"/>
</dbReference>
<dbReference type="InterPro" id="IPR007696">
    <property type="entry name" value="DNA_mismatch_repair_MutS_core"/>
</dbReference>
<sequence>GKVTLGTCNARDLASLRQSAGKMPYIRNTLASCKAPLLQRIHAETDGLEDVWTLLDQAIEEDPPLALKEGGIIKKGYHPEVDQCRLASVNGKTWLAELEAREREATGIKNLKIGYNKVFGYYLEVTKSYLNLVPPTYIRKQTLANNERYITDELKKMEDTILGAEERLTRLEFEVFCEVREFVLRQADRLKATAAAIAKLDALASYAETADRENYCRPEILGEDSSVISIRDGRHPVVEKMLSSGDFVPNDALLDCGENLLLVITGPNMAGKSTYMRQVALMILMAQAGSFIPAAEAQISVVDKLFTRVGASDDLASGQSTFMVEMSEVANILSNATARSFLILDEIGRGTSTFDGLSIAWAVLEYIAGTLKCRAMFATHYHELTELEGTVPGVKNYCVDVKKKGDDIVFLRKMKRGGADGSYGISVAALAGIPKVVTLRAHEILQGLEEQDIREKGRHGRKTRQKAGGAASEEYGQLDLLSFTANSVMQDEIVSELKDLDVHSLTPIEAMNILYRLHQKAEKRI</sequence>
<dbReference type="CDD" id="cd03284">
    <property type="entry name" value="ABC_MutS1"/>
    <property type="match status" value="1"/>
</dbReference>